<dbReference type="RefSeq" id="WP_183253130.1">
    <property type="nucleotide sequence ID" value="NZ_BAAAFF010000006.1"/>
</dbReference>
<evidence type="ECO:0008006" key="3">
    <source>
        <dbReference type="Google" id="ProtNLM"/>
    </source>
</evidence>
<protein>
    <recommendedName>
        <fullName evidence="3">Lipoprotein</fullName>
    </recommendedName>
</protein>
<name>A0A7W8HX84_9CAUL</name>
<evidence type="ECO:0000313" key="2">
    <source>
        <dbReference type="Proteomes" id="UP000566663"/>
    </source>
</evidence>
<keyword evidence="2" id="KW-1185">Reference proteome</keyword>
<evidence type="ECO:0000313" key="1">
    <source>
        <dbReference type="EMBL" id="MBB5291562.1"/>
    </source>
</evidence>
<dbReference type="EMBL" id="JACHFZ010000002">
    <property type="protein sequence ID" value="MBB5291562.1"/>
    <property type="molecule type" value="Genomic_DNA"/>
</dbReference>
<comment type="caution">
    <text evidence="1">The sequence shown here is derived from an EMBL/GenBank/DDBJ whole genome shotgun (WGS) entry which is preliminary data.</text>
</comment>
<dbReference type="PROSITE" id="PS51257">
    <property type="entry name" value="PROKAR_LIPOPROTEIN"/>
    <property type="match status" value="1"/>
</dbReference>
<accession>A0A7W8HX84</accession>
<sequence length="157" mass="16770">MRIIAASVLASVGLSACVSDFWDMDPPAQIALDPALVGALFIDGVEVRSAFYNPPDAFSDIFVPAFRNGATACFDGRRPVRAIVFIHALDRSGDLIAGDGRVRLPGSVDLHDAKGRVIVRYPIRADLPATGGDLTARRTAAAETFGEQLCEQITVTR</sequence>
<gene>
    <name evidence="1" type="ORF">HNQ67_001076</name>
</gene>
<reference evidence="1 2" key="1">
    <citation type="submission" date="2020-08" db="EMBL/GenBank/DDBJ databases">
        <title>Genomic Encyclopedia of Type Strains, Phase IV (KMG-IV): sequencing the most valuable type-strain genomes for metagenomic binning, comparative biology and taxonomic classification.</title>
        <authorList>
            <person name="Goeker M."/>
        </authorList>
    </citation>
    <scope>NUCLEOTIDE SEQUENCE [LARGE SCALE GENOMIC DNA]</scope>
    <source>
        <strain evidence="1 2">DSM 25335</strain>
    </source>
</reference>
<dbReference type="AlphaFoldDB" id="A0A7W8HX84"/>
<organism evidence="1 2">
    <name type="scientific">Brevundimonas basaltis</name>
    <dbReference type="NCBI Taxonomy" id="472166"/>
    <lineage>
        <taxon>Bacteria</taxon>
        <taxon>Pseudomonadati</taxon>
        <taxon>Pseudomonadota</taxon>
        <taxon>Alphaproteobacteria</taxon>
        <taxon>Caulobacterales</taxon>
        <taxon>Caulobacteraceae</taxon>
        <taxon>Brevundimonas</taxon>
    </lineage>
</organism>
<proteinExistence type="predicted"/>
<dbReference type="Proteomes" id="UP000566663">
    <property type="component" value="Unassembled WGS sequence"/>
</dbReference>